<dbReference type="AlphaFoldDB" id="A0A5N6PTH0"/>
<dbReference type="PANTHER" id="PTHR24559:SF444">
    <property type="entry name" value="REVERSE TRANSCRIPTASE DOMAIN-CONTAINING PROTEIN"/>
    <property type="match status" value="1"/>
</dbReference>
<accession>A0A5N6PTH0</accession>
<reference evidence="1 2" key="1">
    <citation type="submission" date="2019-05" db="EMBL/GenBank/DDBJ databases">
        <title>Mikania micrantha, genome provides insights into the molecular mechanism of rapid growth.</title>
        <authorList>
            <person name="Liu B."/>
        </authorList>
    </citation>
    <scope>NUCLEOTIDE SEQUENCE [LARGE SCALE GENOMIC DNA]</scope>
    <source>
        <strain evidence="1">NLD-2019</strain>
        <tissue evidence="1">Leaf</tissue>
    </source>
</reference>
<evidence type="ECO:0008006" key="3">
    <source>
        <dbReference type="Google" id="ProtNLM"/>
    </source>
</evidence>
<sequence>MCIDYRELNKLTIKNRYPLLRIDDLFDQLQGAQYFSKIDLRSVNNKDYMYCHVDDFHIPESLPLTSVNCFDFMYCHVDEFHIRESFPLTSVNRFDFMYCHVVMETSRNEERISSILDIIIYDLGLS</sequence>
<organism evidence="1 2">
    <name type="scientific">Mikania micrantha</name>
    <name type="common">bitter vine</name>
    <dbReference type="NCBI Taxonomy" id="192012"/>
    <lineage>
        <taxon>Eukaryota</taxon>
        <taxon>Viridiplantae</taxon>
        <taxon>Streptophyta</taxon>
        <taxon>Embryophyta</taxon>
        <taxon>Tracheophyta</taxon>
        <taxon>Spermatophyta</taxon>
        <taxon>Magnoliopsida</taxon>
        <taxon>eudicotyledons</taxon>
        <taxon>Gunneridae</taxon>
        <taxon>Pentapetalae</taxon>
        <taxon>asterids</taxon>
        <taxon>campanulids</taxon>
        <taxon>Asterales</taxon>
        <taxon>Asteraceae</taxon>
        <taxon>Asteroideae</taxon>
        <taxon>Heliantheae alliance</taxon>
        <taxon>Eupatorieae</taxon>
        <taxon>Mikania</taxon>
    </lineage>
</organism>
<gene>
    <name evidence="1" type="ORF">E3N88_04112</name>
</gene>
<proteinExistence type="predicted"/>
<evidence type="ECO:0000313" key="2">
    <source>
        <dbReference type="Proteomes" id="UP000326396"/>
    </source>
</evidence>
<dbReference type="OrthoDB" id="2431547at2759"/>
<dbReference type="Gene3D" id="3.30.70.270">
    <property type="match status" value="1"/>
</dbReference>
<dbReference type="InterPro" id="IPR043502">
    <property type="entry name" value="DNA/RNA_pol_sf"/>
</dbReference>
<keyword evidence="2" id="KW-1185">Reference proteome</keyword>
<dbReference type="Proteomes" id="UP000326396">
    <property type="component" value="Linkage Group LG10"/>
</dbReference>
<name>A0A5N6PTH0_9ASTR</name>
<protein>
    <recommendedName>
        <fullName evidence="3">Reverse transcriptase domain-containing protein</fullName>
    </recommendedName>
</protein>
<dbReference type="EMBL" id="SZYD01000002">
    <property type="protein sequence ID" value="KAD7116844.1"/>
    <property type="molecule type" value="Genomic_DNA"/>
</dbReference>
<comment type="caution">
    <text evidence="1">The sequence shown here is derived from an EMBL/GenBank/DDBJ whole genome shotgun (WGS) entry which is preliminary data.</text>
</comment>
<evidence type="ECO:0000313" key="1">
    <source>
        <dbReference type="EMBL" id="KAD7116844.1"/>
    </source>
</evidence>
<dbReference type="SUPFAM" id="SSF56672">
    <property type="entry name" value="DNA/RNA polymerases"/>
    <property type="match status" value="1"/>
</dbReference>
<dbReference type="PANTHER" id="PTHR24559">
    <property type="entry name" value="TRANSPOSON TY3-I GAG-POL POLYPROTEIN"/>
    <property type="match status" value="1"/>
</dbReference>
<dbReference type="InterPro" id="IPR053134">
    <property type="entry name" value="RNA-dir_DNA_polymerase"/>
</dbReference>
<dbReference type="InterPro" id="IPR043128">
    <property type="entry name" value="Rev_trsase/Diguanyl_cyclase"/>
</dbReference>